<gene>
    <name evidence="12" type="ORF">LD004_20485</name>
</gene>
<dbReference type="EMBL" id="JAIWYE010000037">
    <property type="protein sequence ID" value="MCA4705985.1"/>
    <property type="molecule type" value="Genomic_DNA"/>
</dbReference>
<evidence type="ECO:0000256" key="8">
    <source>
        <dbReference type="ARBA" id="ARBA00022989"/>
    </source>
</evidence>
<dbReference type="PROSITE" id="PS51257">
    <property type="entry name" value="PROKAR_LIPOPROTEIN"/>
    <property type="match status" value="1"/>
</dbReference>
<evidence type="ECO:0000256" key="2">
    <source>
        <dbReference type="ARBA" id="ARBA00006555"/>
    </source>
</evidence>
<sequence length="464" mass="52655">MRTKILTGILLCIFMGCTNNPQNSNVTNKSGTASNAASFVEDNVVDQSAGWRVIEALSKVYGNDSIAIGDFMDSPRCPSFLEGMFFDGPTLVFQVRGDTIQVRRMLEAAAKSKDFRLEQVTEDYYSQRQLEVILDELRRRYDELTDEKLKSNLSGWGMGLRYITVRFILNTPEARKTFREKLMDSPAIRFEGPEEPVVNERTGTADTLGISLHPEYSVYSTDASTASFVLLNRGSRQLLCGEHYFVTYEDENGIWRELPIHGVAIDIGYTILPGEHKLFAAHLYPEVHTNKPGRYRFFYEVMLNARTTSRCDILMMTEFRLTDNEQEVKKAVRMKIPEQSNGYGTVHAPFQENPSDGNTVYHVVDKMPEFPGGMKALMDFIDRNVQYPTEARKKGVQGRVVVQFVVDEDGSIITPKIVRSIEPSLDEEALRIIKMLPRWRPGALNGKVVKVKYTVPVAFKLNNQ</sequence>
<dbReference type="GO" id="GO:0055085">
    <property type="term" value="P:transmembrane transport"/>
    <property type="evidence" value="ECO:0007669"/>
    <property type="project" value="InterPro"/>
</dbReference>
<evidence type="ECO:0000256" key="6">
    <source>
        <dbReference type="ARBA" id="ARBA00022692"/>
    </source>
</evidence>
<feature type="domain" description="TonB C-terminal" evidence="11">
    <location>
        <begin position="372"/>
        <end position="464"/>
    </location>
</feature>
<reference evidence="12" key="1">
    <citation type="submission" date="2023-08" db="EMBL/GenBank/DDBJ databases">
        <title>Mucin Metabolism Genes Underlie the Key Renovations of Bacteroides xylanisolvens Genomes in Captive Great Apes.</title>
        <authorList>
            <person name="Nishida A.H."/>
        </authorList>
    </citation>
    <scope>NUCLEOTIDE SEQUENCE</scope>
    <source>
        <strain evidence="12">P13.H9</strain>
    </source>
</reference>
<protein>
    <submittedName>
        <fullName evidence="12">Energy transducer TonB</fullName>
    </submittedName>
</protein>
<keyword evidence="4" id="KW-1003">Cell membrane</keyword>
<dbReference type="InterPro" id="IPR006260">
    <property type="entry name" value="TonB/TolA_C"/>
</dbReference>
<dbReference type="Proteomes" id="UP001198461">
    <property type="component" value="Unassembled WGS sequence"/>
</dbReference>
<feature type="coiled-coil region" evidence="10">
    <location>
        <begin position="127"/>
        <end position="154"/>
    </location>
</feature>
<dbReference type="InterPro" id="IPR051045">
    <property type="entry name" value="TonB-dependent_transducer"/>
</dbReference>
<dbReference type="InterPro" id="IPR046878">
    <property type="entry name" value="Big_14"/>
</dbReference>
<evidence type="ECO:0000256" key="10">
    <source>
        <dbReference type="SAM" id="Coils"/>
    </source>
</evidence>
<keyword evidence="7" id="KW-0653">Protein transport</keyword>
<keyword evidence="3" id="KW-0813">Transport</keyword>
<dbReference type="Pfam" id="PF03544">
    <property type="entry name" value="TonB_C"/>
    <property type="match status" value="1"/>
</dbReference>
<dbReference type="PROSITE" id="PS52015">
    <property type="entry name" value="TONB_CTD"/>
    <property type="match status" value="1"/>
</dbReference>
<dbReference type="FunFam" id="3.30.1150.10:FF:000002">
    <property type="entry name" value="Energy transducer TonB"/>
    <property type="match status" value="1"/>
</dbReference>
<dbReference type="PANTHER" id="PTHR33446:SF2">
    <property type="entry name" value="PROTEIN TONB"/>
    <property type="match status" value="1"/>
</dbReference>
<comment type="caution">
    <text evidence="12">The sequence shown here is derived from an EMBL/GenBank/DDBJ whole genome shotgun (WGS) entry which is preliminary data.</text>
</comment>
<evidence type="ECO:0000256" key="7">
    <source>
        <dbReference type="ARBA" id="ARBA00022927"/>
    </source>
</evidence>
<keyword evidence="9" id="KW-0472">Membrane</keyword>
<evidence type="ECO:0000259" key="11">
    <source>
        <dbReference type="PROSITE" id="PS52015"/>
    </source>
</evidence>
<dbReference type="NCBIfam" id="TIGR01352">
    <property type="entry name" value="tonB_Cterm"/>
    <property type="match status" value="1"/>
</dbReference>
<comment type="subcellular location">
    <subcellularLocation>
        <location evidence="1">Cell inner membrane</location>
        <topology evidence="1">Single-pass membrane protein</topology>
        <orientation evidence="1">Periplasmic side</orientation>
    </subcellularLocation>
</comment>
<keyword evidence="5" id="KW-0997">Cell inner membrane</keyword>
<dbReference type="AlphaFoldDB" id="A0AAW4T949"/>
<dbReference type="GO" id="GO:0031992">
    <property type="term" value="F:energy transducer activity"/>
    <property type="evidence" value="ECO:0007669"/>
    <property type="project" value="TreeGrafter"/>
</dbReference>
<evidence type="ECO:0000256" key="3">
    <source>
        <dbReference type="ARBA" id="ARBA00022448"/>
    </source>
</evidence>
<evidence type="ECO:0000313" key="13">
    <source>
        <dbReference type="Proteomes" id="UP001198461"/>
    </source>
</evidence>
<evidence type="ECO:0000256" key="5">
    <source>
        <dbReference type="ARBA" id="ARBA00022519"/>
    </source>
</evidence>
<keyword evidence="10" id="KW-0175">Coiled coil</keyword>
<keyword evidence="6" id="KW-0812">Transmembrane</keyword>
<dbReference type="GO" id="GO:0098797">
    <property type="term" value="C:plasma membrane protein complex"/>
    <property type="evidence" value="ECO:0007669"/>
    <property type="project" value="TreeGrafter"/>
</dbReference>
<dbReference type="InterPro" id="IPR037682">
    <property type="entry name" value="TonB_C"/>
</dbReference>
<keyword evidence="8" id="KW-1133">Transmembrane helix</keyword>
<evidence type="ECO:0000256" key="9">
    <source>
        <dbReference type="ARBA" id="ARBA00023136"/>
    </source>
</evidence>
<organism evidence="12 13">
    <name type="scientific">Bacteroides xylanisolvens</name>
    <dbReference type="NCBI Taxonomy" id="371601"/>
    <lineage>
        <taxon>Bacteria</taxon>
        <taxon>Pseudomonadati</taxon>
        <taxon>Bacteroidota</taxon>
        <taxon>Bacteroidia</taxon>
        <taxon>Bacteroidales</taxon>
        <taxon>Bacteroidaceae</taxon>
        <taxon>Bacteroides</taxon>
    </lineage>
</organism>
<evidence type="ECO:0000313" key="12">
    <source>
        <dbReference type="EMBL" id="MCA4705985.1"/>
    </source>
</evidence>
<accession>A0AAW4T949</accession>
<dbReference type="PANTHER" id="PTHR33446">
    <property type="entry name" value="PROTEIN TONB-RELATED"/>
    <property type="match status" value="1"/>
</dbReference>
<dbReference type="Pfam" id="PF20251">
    <property type="entry name" value="Big_14"/>
    <property type="match status" value="1"/>
</dbReference>
<evidence type="ECO:0000256" key="4">
    <source>
        <dbReference type="ARBA" id="ARBA00022475"/>
    </source>
</evidence>
<dbReference type="Gene3D" id="3.30.1150.10">
    <property type="match status" value="1"/>
</dbReference>
<name>A0AAW4T949_9BACE</name>
<dbReference type="GO" id="GO:0015031">
    <property type="term" value="P:protein transport"/>
    <property type="evidence" value="ECO:0007669"/>
    <property type="project" value="UniProtKB-KW"/>
</dbReference>
<dbReference type="RefSeq" id="WP_225451100.1">
    <property type="nucleotide sequence ID" value="NZ_JAIWXB010000037.1"/>
</dbReference>
<dbReference type="SUPFAM" id="SSF74653">
    <property type="entry name" value="TolA/TonB C-terminal domain"/>
    <property type="match status" value="1"/>
</dbReference>
<evidence type="ECO:0000256" key="1">
    <source>
        <dbReference type="ARBA" id="ARBA00004383"/>
    </source>
</evidence>
<comment type="similarity">
    <text evidence="2">Belongs to the TonB family.</text>
</comment>
<proteinExistence type="inferred from homology"/>